<sequence length="590" mass="66095">MISANFEELVQRYCSNVIDADQFDLLQDTLRESPEARKEFRRVLRLHAALHELTDASHDNVSELVGNTPEVDASKPMSPPKLVPLGVDLQEEGIVYSNASGVGWVLFACAAVVLFALGAQTFLARAPRDVAWQPSSDADREGVYYEEDAASGSQKITRTSAHTVVNAPRFDRAVANLNVAVLRDSGTAKWVTPNRGIQIGDMLGPQTIELSEGVVELGFLSGATAIIEGPAKIELVSRMSGLLFYGKVRCHVPPSASGFTIQSKETKYVDLGTDFALETTRDGRQELHVFDGEVEVRSSRGNVPVQRITSGNGLKQVEDRQQRIDSDAQQFPSSNELRLLKESSEVKRHQEWRAYRDELSSDPSLLVFYDFQHKDDHPYELNNLCSDSVDGSVIGCRWTQGRWKGKNALEFKRPDDRVRFEVPGEFERLTMSAWMRIDGFDRHFNSIMLTDAYENGDIHWQIRSSGSIDTGIKPPGEDRVICVSKPVFGYDDLGRWFHIAAVADSQTTEVRHYVNGELIGMSPYYDGELPKGEYKFRIGKAELGNWSPKRHYDEWPIRNLNGQIDEFAVFDRALSPAEIEQLYNAGKPAS</sequence>
<reference evidence="5 6" key="1">
    <citation type="submission" date="2017-05" db="EMBL/GenBank/DDBJ databases">
        <authorList>
            <person name="Varghese N."/>
            <person name="Submissions S."/>
        </authorList>
    </citation>
    <scope>NUCLEOTIDE SEQUENCE [LARGE SCALE GENOMIC DNA]</scope>
    <source>
        <strain evidence="5 6">DSM 25457</strain>
    </source>
</reference>
<dbReference type="EMBL" id="FXUG01000003">
    <property type="protein sequence ID" value="SMP50547.1"/>
    <property type="molecule type" value="Genomic_DNA"/>
</dbReference>
<dbReference type="RefSeq" id="WP_283431928.1">
    <property type="nucleotide sequence ID" value="NZ_FXUG01000003.1"/>
</dbReference>
<evidence type="ECO:0000259" key="4">
    <source>
        <dbReference type="SMART" id="SM00560"/>
    </source>
</evidence>
<dbReference type="Pfam" id="PF13385">
    <property type="entry name" value="Laminin_G_3"/>
    <property type="match status" value="1"/>
</dbReference>
<keyword evidence="2" id="KW-1015">Disulfide bond</keyword>
<feature type="transmembrane region" description="Helical" evidence="3">
    <location>
        <begin position="102"/>
        <end position="123"/>
    </location>
</feature>
<dbReference type="Gene3D" id="2.60.120.200">
    <property type="match status" value="1"/>
</dbReference>
<dbReference type="InterPro" id="IPR006558">
    <property type="entry name" value="LamG-like"/>
</dbReference>
<keyword evidence="6" id="KW-1185">Reference proteome</keyword>
<dbReference type="PANTHER" id="PTHR30273">
    <property type="entry name" value="PERIPLASMIC SIGNAL SENSOR AND SIGMA FACTOR ACTIVATOR FECR-RELATED"/>
    <property type="match status" value="1"/>
</dbReference>
<evidence type="ECO:0000256" key="3">
    <source>
        <dbReference type="SAM" id="Phobius"/>
    </source>
</evidence>
<evidence type="ECO:0000256" key="2">
    <source>
        <dbReference type="ARBA" id="ARBA00023157"/>
    </source>
</evidence>
<dbReference type="SUPFAM" id="SSF49899">
    <property type="entry name" value="Concanavalin A-like lectins/glucanases"/>
    <property type="match status" value="1"/>
</dbReference>
<protein>
    <submittedName>
        <fullName evidence="5">Concanavalin A-like lectin/glucanases superfamily protein</fullName>
    </submittedName>
</protein>
<dbReference type="Proteomes" id="UP001158067">
    <property type="component" value="Unassembled WGS sequence"/>
</dbReference>
<name>A0ABY1PWW5_9BACT</name>
<organism evidence="5 6">
    <name type="scientific">Neorhodopirellula lusitana</name>
    <dbReference type="NCBI Taxonomy" id="445327"/>
    <lineage>
        <taxon>Bacteria</taxon>
        <taxon>Pseudomonadati</taxon>
        <taxon>Planctomycetota</taxon>
        <taxon>Planctomycetia</taxon>
        <taxon>Pirellulales</taxon>
        <taxon>Pirellulaceae</taxon>
        <taxon>Neorhodopirellula</taxon>
    </lineage>
</organism>
<dbReference type="PANTHER" id="PTHR30273:SF2">
    <property type="entry name" value="PROTEIN FECR"/>
    <property type="match status" value="1"/>
</dbReference>
<gene>
    <name evidence="5" type="ORF">SAMN06265222_103120</name>
</gene>
<dbReference type="InterPro" id="IPR012373">
    <property type="entry name" value="Ferrdict_sens_TM"/>
</dbReference>
<proteinExistence type="predicted"/>
<accession>A0ABY1PWW5</accession>
<evidence type="ECO:0000313" key="5">
    <source>
        <dbReference type="EMBL" id="SMP50547.1"/>
    </source>
</evidence>
<dbReference type="InterPro" id="IPR013320">
    <property type="entry name" value="ConA-like_dom_sf"/>
</dbReference>
<keyword evidence="3" id="KW-0812">Transmembrane</keyword>
<keyword evidence="1" id="KW-0732">Signal</keyword>
<evidence type="ECO:0000313" key="6">
    <source>
        <dbReference type="Proteomes" id="UP001158067"/>
    </source>
</evidence>
<feature type="domain" description="LamG-like jellyroll fold" evidence="4">
    <location>
        <begin position="427"/>
        <end position="577"/>
    </location>
</feature>
<keyword evidence="3" id="KW-1133">Transmembrane helix</keyword>
<comment type="caution">
    <text evidence="5">The sequence shown here is derived from an EMBL/GenBank/DDBJ whole genome shotgun (WGS) entry which is preliminary data.</text>
</comment>
<evidence type="ECO:0000256" key="1">
    <source>
        <dbReference type="ARBA" id="ARBA00022729"/>
    </source>
</evidence>
<keyword evidence="3" id="KW-0472">Membrane</keyword>
<dbReference type="SMART" id="SM00560">
    <property type="entry name" value="LamGL"/>
    <property type="match status" value="1"/>
</dbReference>